<dbReference type="CDD" id="cd22534">
    <property type="entry name" value="KH-II_Era"/>
    <property type="match status" value="1"/>
</dbReference>
<comment type="function">
    <text evidence="6">An essential GTPase that binds both GDP and GTP, with rapid nucleotide exchange. Plays a role in 16S rRNA processing and 30S ribosomal subunit biogenesis and possibly also in cell cycle regulation and energy metabolism.</text>
</comment>
<dbReference type="HAMAP" id="MF_00367">
    <property type="entry name" value="GTPase_Era"/>
    <property type="match status" value="1"/>
</dbReference>
<dbReference type="SUPFAM" id="SSF54814">
    <property type="entry name" value="Prokaryotic type KH domain (KH-domain type II)"/>
    <property type="match status" value="1"/>
</dbReference>
<feature type="region of interest" description="G4" evidence="7">
    <location>
        <begin position="134"/>
        <end position="137"/>
    </location>
</feature>
<accession>A0A8J7CFY3</accession>
<dbReference type="PANTHER" id="PTHR42698">
    <property type="entry name" value="GTPASE ERA"/>
    <property type="match status" value="1"/>
</dbReference>
<evidence type="ECO:0000256" key="7">
    <source>
        <dbReference type="PROSITE-ProRule" id="PRU01050"/>
    </source>
</evidence>
<evidence type="ECO:0000256" key="8">
    <source>
        <dbReference type="RuleBase" id="RU003761"/>
    </source>
</evidence>
<dbReference type="SUPFAM" id="SSF52540">
    <property type="entry name" value="P-loop containing nucleoside triphosphate hydrolases"/>
    <property type="match status" value="1"/>
</dbReference>
<comment type="caution">
    <text evidence="6">Lacks conserved residue(s) required for the propagation of feature annotation.</text>
</comment>
<dbReference type="InterPro" id="IPR030388">
    <property type="entry name" value="G_ERA_dom"/>
</dbReference>
<comment type="caution">
    <text evidence="11">The sequence shown here is derived from an EMBL/GenBank/DDBJ whole genome shotgun (WGS) entry which is preliminary data.</text>
</comment>
<dbReference type="NCBIfam" id="NF000908">
    <property type="entry name" value="PRK00089.1"/>
    <property type="match status" value="1"/>
</dbReference>
<keyword evidence="6" id="KW-0699">rRNA-binding</keyword>
<dbReference type="InterPro" id="IPR004044">
    <property type="entry name" value="KH_dom_type_2"/>
</dbReference>
<dbReference type="GO" id="GO:0070181">
    <property type="term" value="F:small ribosomal subunit rRNA binding"/>
    <property type="evidence" value="ECO:0007669"/>
    <property type="project" value="UniProtKB-UniRule"/>
</dbReference>
<evidence type="ECO:0000313" key="11">
    <source>
        <dbReference type="EMBL" id="MBD3870094.1"/>
    </source>
</evidence>
<feature type="region of interest" description="G5" evidence="7">
    <location>
        <begin position="164"/>
        <end position="166"/>
    </location>
</feature>
<protein>
    <recommendedName>
        <fullName evidence="2 6">GTPase Era</fullName>
    </recommendedName>
</protein>
<dbReference type="Gene3D" id="3.40.50.300">
    <property type="entry name" value="P-loop containing nucleotide triphosphate hydrolases"/>
    <property type="match status" value="1"/>
</dbReference>
<sequence>MAGSENSPPNPHSEDLCSGTVALVGRPNAGKSTLLNAFIGDKVAIVSDKPQTTRNRIIGILTEDRGQAVFFDLPGVHKPLHKMNTRMMKEVQSALEEVDVVLHLVDSSEPWGGGEEYLVELLANIRPKVVGVLTKIDLLSAKTDLLPLMERYVERRPGTPLVPISAIKGDGLDELLGELFNGLPVGPSFYPADLTTTQTERFFVAEVVREKLLERTRNELPYTTGVITDLFDESGRVLHLEAVIYVERKSQKGIVIGKGGRMIRAVGQAAREELEAVLGTKIYLGLRVKVHPRWRDDPRVLREMEPGTADLGDIQGLVTENEE</sequence>
<dbReference type="EMBL" id="JACXWA010000031">
    <property type="protein sequence ID" value="MBD3870094.1"/>
    <property type="molecule type" value="Genomic_DNA"/>
</dbReference>
<keyword evidence="6" id="KW-0472">Membrane</keyword>
<dbReference type="InterPro" id="IPR005662">
    <property type="entry name" value="GTPase_Era-like"/>
</dbReference>
<dbReference type="InterPro" id="IPR027417">
    <property type="entry name" value="P-loop_NTPase"/>
</dbReference>
<feature type="binding site" evidence="6">
    <location>
        <begin position="134"/>
        <end position="137"/>
    </location>
    <ligand>
        <name>GTP</name>
        <dbReference type="ChEBI" id="CHEBI:37565"/>
    </ligand>
</feature>
<dbReference type="Pfam" id="PF01926">
    <property type="entry name" value="MMR_HSR1"/>
    <property type="match status" value="1"/>
</dbReference>
<gene>
    <name evidence="6 11" type="primary">era</name>
    <name evidence="11" type="ORF">IFJ97_01890</name>
</gene>
<feature type="region of interest" description="G2" evidence="7">
    <location>
        <begin position="51"/>
        <end position="55"/>
    </location>
</feature>
<name>A0A8J7CFY3_9BACT</name>
<dbReference type="AlphaFoldDB" id="A0A8J7CFY3"/>
<dbReference type="GO" id="GO:0043024">
    <property type="term" value="F:ribosomal small subunit binding"/>
    <property type="evidence" value="ECO:0007669"/>
    <property type="project" value="TreeGrafter"/>
</dbReference>
<dbReference type="PROSITE" id="PS51713">
    <property type="entry name" value="G_ERA"/>
    <property type="match status" value="1"/>
</dbReference>
<dbReference type="Proteomes" id="UP000598633">
    <property type="component" value="Unassembled WGS sequence"/>
</dbReference>
<reference evidence="11 12" key="1">
    <citation type="submission" date="2020-08" db="EMBL/GenBank/DDBJ databases">
        <title>Acidobacteriota in marine sediments use diverse sulfur dissimilation pathways.</title>
        <authorList>
            <person name="Wasmund K."/>
        </authorList>
    </citation>
    <scope>NUCLEOTIDE SEQUENCE [LARGE SCALE GENOMIC DNA]</scope>
    <source>
        <strain evidence="11">MAG AM3-A</strain>
    </source>
</reference>
<comment type="subcellular location">
    <subcellularLocation>
        <location evidence="6">Cytoplasm</location>
    </subcellularLocation>
    <subcellularLocation>
        <location evidence="6">Cell membrane</location>
        <topology evidence="6">Peripheral membrane protein</topology>
    </subcellularLocation>
</comment>
<dbReference type="GO" id="GO:0005525">
    <property type="term" value="F:GTP binding"/>
    <property type="evidence" value="ECO:0007669"/>
    <property type="project" value="UniProtKB-UniRule"/>
</dbReference>
<evidence type="ECO:0000256" key="3">
    <source>
        <dbReference type="ARBA" id="ARBA00022741"/>
    </source>
</evidence>
<feature type="domain" description="KH type-2" evidence="9">
    <location>
        <begin position="208"/>
        <end position="292"/>
    </location>
</feature>
<dbReference type="NCBIfam" id="TIGR00436">
    <property type="entry name" value="era"/>
    <property type="match status" value="1"/>
</dbReference>
<organism evidence="11 12">
    <name type="scientific">Candidatus Sulfomarinibacter kjeldsenii</name>
    <dbReference type="NCBI Taxonomy" id="2885994"/>
    <lineage>
        <taxon>Bacteria</taxon>
        <taxon>Pseudomonadati</taxon>
        <taxon>Acidobacteriota</taxon>
        <taxon>Thermoanaerobaculia</taxon>
        <taxon>Thermoanaerobaculales</taxon>
        <taxon>Candidatus Sulfomarinibacteraceae</taxon>
        <taxon>Candidatus Sulfomarinibacter</taxon>
    </lineage>
</organism>
<keyword evidence="3 6" id="KW-0547">Nucleotide-binding</keyword>
<feature type="region of interest" description="G3" evidence="7">
    <location>
        <begin position="72"/>
        <end position="75"/>
    </location>
</feature>
<feature type="region of interest" description="G1" evidence="7">
    <location>
        <begin position="25"/>
        <end position="32"/>
    </location>
</feature>
<evidence type="ECO:0000256" key="2">
    <source>
        <dbReference type="ARBA" id="ARBA00020484"/>
    </source>
</evidence>
<evidence type="ECO:0000256" key="1">
    <source>
        <dbReference type="ARBA" id="ARBA00007921"/>
    </source>
</evidence>
<dbReference type="Pfam" id="PF07650">
    <property type="entry name" value="KH_2"/>
    <property type="match status" value="1"/>
</dbReference>
<dbReference type="PRINTS" id="PR00326">
    <property type="entry name" value="GTP1OBG"/>
</dbReference>
<dbReference type="InterPro" id="IPR009019">
    <property type="entry name" value="KH_sf_prok-type"/>
</dbReference>
<dbReference type="InterPro" id="IPR015946">
    <property type="entry name" value="KH_dom-like_a/b"/>
</dbReference>
<evidence type="ECO:0000259" key="9">
    <source>
        <dbReference type="PROSITE" id="PS50823"/>
    </source>
</evidence>
<evidence type="ECO:0000313" key="12">
    <source>
        <dbReference type="Proteomes" id="UP000598633"/>
    </source>
</evidence>
<keyword evidence="6" id="KW-0690">Ribosome biogenesis</keyword>
<dbReference type="GO" id="GO:0005886">
    <property type="term" value="C:plasma membrane"/>
    <property type="evidence" value="ECO:0007669"/>
    <property type="project" value="UniProtKB-SubCell"/>
</dbReference>
<evidence type="ECO:0000256" key="4">
    <source>
        <dbReference type="ARBA" id="ARBA00022884"/>
    </source>
</evidence>
<keyword evidence="6" id="KW-1003">Cell membrane</keyword>
<evidence type="ECO:0000256" key="6">
    <source>
        <dbReference type="HAMAP-Rule" id="MF_00367"/>
    </source>
</evidence>
<evidence type="ECO:0000259" key="10">
    <source>
        <dbReference type="PROSITE" id="PS51713"/>
    </source>
</evidence>
<comment type="subunit">
    <text evidence="6">Monomer.</text>
</comment>
<dbReference type="GO" id="GO:0003924">
    <property type="term" value="F:GTPase activity"/>
    <property type="evidence" value="ECO:0007669"/>
    <property type="project" value="UniProtKB-UniRule"/>
</dbReference>
<dbReference type="InterPro" id="IPR006073">
    <property type="entry name" value="GTP-bd"/>
</dbReference>
<dbReference type="CDD" id="cd04163">
    <property type="entry name" value="Era"/>
    <property type="match status" value="1"/>
</dbReference>
<evidence type="ECO:0000256" key="5">
    <source>
        <dbReference type="ARBA" id="ARBA00023134"/>
    </source>
</evidence>
<keyword evidence="5 6" id="KW-0342">GTP-binding</keyword>
<keyword evidence="4 6" id="KW-0694">RNA-binding</keyword>
<keyword evidence="6" id="KW-0963">Cytoplasm</keyword>
<comment type="similarity">
    <text evidence="1 6 7 8">Belongs to the TRAFAC class TrmE-Era-EngA-EngB-Septin-like GTPase superfamily. Era GTPase family.</text>
</comment>
<dbReference type="PANTHER" id="PTHR42698:SF1">
    <property type="entry name" value="GTPASE ERA, MITOCHONDRIAL"/>
    <property type="match status" value="1"/>
</dbReference>
<feature type="domain" description="Era-type G" evidence="10">
    <location>
        <begin position="17"/>
        <end position="185"/>
    </location>
</feature>
<dbReference type="GO" id="GO:0000028">
    <property type="term" value="P:ribosomal small subunit assembly"/>
    <property type="evidence" value="ECO:0007669"/>
    <property type="project" value="TreeGrafter"/>
</dbReference>
<dbReference type="InterPro" id="IPR005225">
    <property type="entry name" value="Small_GTP-bd"/>
</dbReference>
<proteinExistence type="inferred from homology"/>
<dbReference type="PROSITE" id="PS50823">
    <property type="entry name" value="KH_TYPE_2"/>
    <property type="match status" value="1"/>
</dbReference>
<feature type="binding site" evidence="6">
    <location>
        <begin position="25"/>
        <end position="32"/>
    </location>
    <ligand>
        <name>GTP</name>
        <dbReference type="ChEBI" id="CHEBI:37565"/>
    </ligand>
</feature>
<dbReference type="NCBIfam" id="TIGR00231">
    <property type="entry name" value="small_GTP"/>
    <property type="match status" value="1"/>
</dbReference>
<dbReference type="Gene3D" id="3.30.300.20">
    <property type="match status" value="1"/>
</dbReference>
<dbReference type="GO" id="GO:0005829">
    <property type="term" value="C:cytosol"/>
    <property type="evidence" value="ECO:0007669"/>
    <property type="project" value="TreeGrafter"/>
</dbReference>